<feature type="domain" description="Histidine kinase/HSP90-like ATPase" evidence="2">
    <location>
        <begin position="11"/>
        <end position="120"/>
    </location>
</feature>
<dbReference type="SUPFAM" id="SSF55874">
    <property type="entry name" value="ATPase domain of HSP90 chaperone/DNA topoisomerase II/histidine kinase"/>
    <property type="match status" value="1"/>
</dbReference>
<dbReference type="CDD" id="cd16936">
    <property type="entry name" value="HATPase_RsbW-like"/>
    <property type="match status" value="1"/>
</dbReference>
<keyword evidence="4" id="KW-1185">Reference proteome</keyword>
<dbReference type="Proteomes" id="UP000190797">
    <property type="component" value="Chromosome"/>
</dbReference>
<organism evidence="3 4">
    <name type="scientific">[Actinomadura] parvosata subsp. kistnae</name>
    <dbReference type="NCBI Taxonomy" id="1909395"/>
    <lineage>
        <taxon>Bacteria</taxon>
        <taxon>Bacillati</taxon>
        <taxon>Actinomycetota</taxon>
        <taxon>Actinomycetes</taxon>
        <taxon>Streptosporangiales</taxon>
        <taxon>Streptosporangiaceae</taxon>
        <taxon>Nonomuraea</taxon>
    </lineage>
</organism>
<dbReference type="Gene3D" id="3.30.565.10">
    <property type="entry name" value="Histidine kinase-like ATPase, C-terminal domain"/>
    <property type="match status" value="1"/>
</dbReference>
<dbReference type="AlphaFoldDB" id="A0A1U9ZUN0"/>
<keyword evidence="1" id="KW-0808">Transferase</keyword>
<evidence type="ECO:0000256" key="1">
    <source>
        <dbReference type="ARBA" id="ARBA00022527"/>
    </source>
</evidence>
<dbReference type="Pfam" id="PF13581">
    <property type="entry name" value="HATPase_c_2"/>
    <property type="match status" value="1"/>
</dbReference>
<proteinExistence type="predicted"/>
<dbReference type="InterPro" id="IPR050267">
    <property type="entry name" value="Anti-sigma-factor_SerPK"/>
</dbReference>
<dbReference type="InterPro" id="IPR036890">
    <property type="entry name" value="HATPase_C_sf"/>
</dbReference>
<keyword evidence="1" id="KW-0723">Serine/threonine-protein kinase</keyword>
<dbReference type="InterPro" id="IPR003594">
    <property type="entry name" value="HATPase_dom"/>
</dbReference>
<dbReference type="STRING" id="1909395.BKM31_09255"/>
<evidence type="ECO:0000313" key="4">
    <source>
        <dbReference type="Proteomes" id="UP000190797"/>
    </source>
</evidence>
<dbReference type="GO" id="GO:0004674">
    <property type="term" value="F:protein serine/threonine kinase activity"/>
    <property type="evidence" value="ECO:0007669"/>
    <property type="project" value="UniProtKB-KW"/>
</dbReference>
<reference evidence="4" key="1">
    <citation type="journal article" date="2017" name="Med. Chem. Commun.">
        <title>Nonomuraea sp. ATCC 55076 harbours the largest actinomycete chromosome to date and the kistamicin biosynthetic gene cluster.</title>
        <authorList>
            <person name="Nazari B."/>
            <person name="Forneris C.C."/>
            <person name="Gibson M.I."/>
            <person name="Moon K."/>
            <person name="Schramma K.R."/>
            <person name="Seyedsayamdost M.R."/>
        </authorList>
    </citation>
    <scope>NUCLEOTIDE SEQUENCE [LARGE SCALE GENOMIC DNA]</scope>
    <source>
        <strain evidence="4">ATCC 55076</strain>
    </source>
</reference>
<name>A0A1U9ZUN0_9ACTN</name>
<dbReference type="EMBL" id="CP017717">
    <property type="protein sequence ID" value="AQZ61629.1"/>
    <property type="molecule type" value="Genomic_DNA"/>
</dbReference>
<evidence type="ECO:0000259" key="2">
    <source>
        <dbReference type="Pfam" id="PF13581"/>
    </source>
</evidence>
<evidence type="ECO:0000313" key="3">
    <source>
        <dbReference type="EMBL" id="AQZ61629.1"/>
    </source>
</evidence>
<gene>
    <name evidence="3" type="ORF">BKM31_09255</name>
</gene>
<dbReference type="PANTHER" id="PTHR35526:SF3">
    <property type="entry name" value="ANTI-SIGMA-F FACTOR RSBW"/>
    <property type="match status" value="1"/>
</dbReference>
<sequence length="151" mass="16251">MTVLRFDEHCLHRTRRVLRVAARHRGLRGERLDDFLIAINECVVNAVEHGGGQGRLTLWRADGVLLCEVRDRGPGIPAPALADAPLPPPGAPGGRGIWLMRRLTDEAVFTTGPAGTAVRLGMRLPCQDLDDPAAAREAGGTFGGMTGDVRR</sequence>
<protein>
    <recommendedName>
        <fullName evidence="2">Histidine kinase/HSP90-like ATPase domain-containing protein</fullName>
    </recommendedName>
</protein>
<keyword evidence="1" id="KW-0418">Kinase</keyword>
<accession>A0A1U9ZUN0</accession>
<dbReference type="PANTHER" id="PTHR35526">
    <property type="entry name" value="ANTI-SIGMA-F FACTOR RSBW-RELATED"/>
    <property type="match status" value="1"/>
</dbReference>
<dbReference type="KEGG" id="noa:BKM31_09255"/>